<dbReference type="SUPFAM" id="SSF52540">
    <property type="entry name" value="P-loop containing nucleoside triphosphate hydrolases"/>
    <property type="match status" value="1"/>
</dbReference>
<sequence>MNAPAPALPPPAVDAAQLQPFLRQAAQDLLRRFSGAELSDLVVVVPTRRAVVYLKNELALAAPLGEALWSPRVTSMEDYMVDLAGVQVEEPIALQLLLYDILRELDPNLDFDLFTGWSRLLLDDFSNLDQNLADPGSLFEYLSEAKALERWDLTDTPPRASATTAWFKFWDDLEKVYRRLRRRLQIDKLAYPGLAYRLAVDAMQRRLEREEPVPRHVFLGLGTLSRSEQRLLKLLLKADKAEVRFDTDRFYTEPGTVNRAGMPFRTIREYLDLGAEAMGFAETGAVDLLRTLPRQVRLIGVANNSMQGKVAGQLVAEGLQLRPRGTVAVVLPDETLLLPVLHGLPPAEVPQFNVTMGLSFRSTPLFNLIDLLFEVHLTGIREGETASDYGVRRYHHLTVTKLLAHPFLRRYEQWLNQQPEQPEFHHVLDHLCRQIVQRNAVLLTEDELRELGRHHPLVEALFRPWRTCDDVVRACYDLIDRLREVYQHEHTAIEAEYLYLFYTLVRQLDSAFDLRTQRPSVRSFRRFLYEQMTRTRLPFAGEPIAQVQVMGLLETRALDFDHVIILSCNEQILPAPKRNNSLFPYDVLTKYALPTYAEHEAATSHQFWRLLQRARQVDLVYILPGAEGVQAGERSRFLLQIEHDLRDQNPNLQVLDLTASATVLPSGELVGGEIARGSATSPTAGIPLDQQPLEGAAPPPAAPQSASQKYEGDLVLEKDYELRGAIRGLLERGLSASALNEFLTCSLRFYFSRIARFQEQEGVQEELGADVFGTAVHYVLEQLMMPFFKSQTPITAADLDAWLPRISGLLELGLALDDGAETENPRQQLPDEGLNHVLRGVGVRLIERYLETLRQQIETDGPLRVVGLEEELHGTVFVDVPEEGRVAVRLVGYADRVDELPDGRRRIVDYKTGAVHGGGLNLLGGPRKKYTPEEALERLVTEPGGGAEKVRQLWLYRLMLAQRGFAAAQAAIIPLRDPKPEPLEADLSFLTSDGQLFEEASQQAMTRLVTRMLDAQEPIRKTDDLNVCQYCPYKGICAR</sequence>
<reference evidence="3 4" key="1">
    <citation type="submission" date="2018-12" db="EMBL/GenBank/DDBJ databases">
        <title>Hymenobacter gummosus sp. nov., isolated from a spring.</title>
        <authorList>
            <person name="Nie L."/>
        </authorList>
    </citation>
    <scope>NUCLEOTIDE SEQUENCE [LARGE SCALE GENOMIC DNA]</scope>
    <source>
        <strain evidence="3 4">KCTC 52166</strain>
    </source>
</reference>
<dbReference type="Gene3D" id="3.90.320.10">
    <property type="match status" value="1"/>
</dbReference>
<dbReference type="EMBL" id="RXOF01000003">
    <property type="protein sequence ID" value="RTQ51558.1"/>
    <property type="molecule type" value="Genomic_DNA"/>
</dbReference>
<evidence type="ECO:0000259" key="2">
    <source>
        <dbReference type="Pfam" id="PF12705"/>
    </source>
</evidence>
<dbReference type="InterPro" id="IPR011604">
    <property type="entry name" value="PDDEXK-like_dom_sf"/>
</dbReference>
<dbReference type="OrthoDB" id="9762792at2"/>
<accession>A0A3S0HPW2</accession>
<dbReference type="RefSeq" id="WP_126692449.1">
    <property type="nucleotide sequence ID" value="NZ_RXOF01000003.1"/>
</dbReference>
<dbReference type="AlphaFoldDB" id="A0A3S0HPW2"/>
<name>A0A3S0HPW2_9BACT</name>
<dbReference type="Pfam" id="PF12705">
    <property type="entry name" value="PDDEXK_1"/>
    <property type="match status" value="1"/>
</dbReference>
<proteinExistence type="predicted"/>
<dbReference type="InterPro" id="IPR027417">
    <property type="entry name" value="P-loop_NTPase"/>
</dbReference>
<comment type="caution">
    <text evidence="3">The sequence shown here is derived from an EMBL/GenBank/DDBJ whole genome shotgun (WGS) entry which is preliminary data.</text>
</comment>
<protein>
    <submittedName>
        <fullName evidence="3">PD-(D/E)XK nuclease family protein</fullName>
    </submittedName>
</protein>
<evidence type="ECO:0000313" key="3">
    <source>
        <dbReference type="EMBL" id="RTQ51558.1"/>
    </source>
</evidence>
<organism evidence="3 4">
    <name type="scientific">Hymenobacter gummosus</name>
    <dbReference type="NCBI Taxonomy" id="1776032"/>
    <lineage>
        <taxon>Bacteria</taxon>
        <taxon>Pseudomonadati</taxon>
        <taxon>Bacteroidota</taxon>
        <taxon>Cytophagia</taxon>
        <taxon>Cytophagales</taxon>
        <taxon>Hymenobacteraceae</taxon>
        <taxon>Hymenobacter</taxon>
    </lineage>
</organism>
<keyword evidence="4" id="KW-1185">Reference proteome</keyword>
<dbReference type="Proteomes" id="UP000282184">
    <property type="component" value="Unassembled WGS sequence"/>
</dbReference>
<feature type="domain" description="PD-(D/E)XK endonuclease-like" evidence="2">
    <location>
        <begin position="734"/>
        <end position="1037"/>
    </location>
</feature>
<evidence type="ECO:0000313" key="4">
    <source>
        <dbReference type="Proteomes" id="UP000282184"/>
    </source>
</evidence>
<dbReference type="InterPro" id="IPR038726">
    <property type="entry name" value="PDDEXK_AddAB-type"/>
</dbReference>
<gene>
    <name evidence="3" type="ORF">EJV47_07095</name>
</gene>
<feature type="region of interest" description="Disordered" evidence="1">
    <location>
        <begin position="674"/>
        <end position="708"/>
    </location>
</feature>
<evidence type="ECO:0000256" key="1">
    <source>
        <dbReference type="SAM" id="MobiDB-lite"/>
    </source>
</evidence>